<organism evidence="1 2">
    <name type="scientific">Caerostris darwini</name>
    <dbReference type="NCBI Taxonomy" id="1538125"/>
    <lineage>
        <taxon>Eukaryota</taxon>
        <taxon>Metazoa</taxon>
        <taxon>Ecdysozoa</taxon>
        <taxon>Arthropoda</taxon>
        <taxon>Chelicerata</taxon>
        <taxon>Arachnida</taxon>
        <taxon>Araneae</taxon>
        <taxon>Araneomorphae</taxon>
        <taxon>Entelegynae</taxon>
        <taxon>Araneoidea</taxon>
        <taxon>Araneidae</taxon>
        <taxon>Caerostris</taxon>
    </lineage>
</organism>
<reference evidence="1 2" key="1">
    <citation type="submission" date="2021-06" db="EMBL/GenBank/DDBJ databases">
        <title>Caerostris darwini draft genome.</title>
        <authorList>
            <person name="Kono N."/>
            <person name="Arakawa K."/>
        </authorList>
    </citation>
    <scope>NUCLEOTIDE SEQUENCE [LARGE SCALE GENOMIC DNA]</scope>
</reference>
<name>A0AAV4VHW7_9ARAC</name>
<protein>
    <submittedName>
        <fullName evidence="1">Uncharacterized protein</fullName>
    </submittedName>
</protein>
<dbReference type="Proteomes" id="UP001054837">
    <property type="component" value="Unassembled WGS sequence"/>
</dbReference>
<keyword evidence="2" id="KW-1185">Reference proteome</keyword>
<dbReference type="AlphaFoldDB" id="A0AAV4VHW7"/>
<comment type="caution">
    <text evidence="1">The sequence shown here is derived from an EMBL/GenBank/DDBJ whole genome shotgun (WGS) entry which is preliminary data.</text>
</comment>
<evidence type="ECO:0000313" key="1">
    <source>
        <dbReference type="EMBL" id="GIY69643.1"/>
    </source>
</evidence>
<proteinExistence type="predicted"/>
<sequence>MCQIKVELSNSIKSLSEVSLFEIESVAAKCVANKRCTFYRDCEQCVRADVGVVNVFTPLRTNELLVDLEREISAVVGGMYSDRNADVLMKHGNILLIKVELSNSIKSLSEFSLFEIESVAAKCVANKRRTFYRDCEQCVRADVGVVNVFTPLVGRAQTFRSCFRVKRLVGIYGLYRWPKA</sequence>
<gene>
    <name evidence="1" type="ORF">CDAR_518071</name>
</gene>
<evidence type="ECO:0000313" key="2">
    <source>
        <dbReference type="Proteomes" id="UP001054837"/>
    </source>
</evidence>
<dbReference type="EMBL" id="BPLQ01013075">
    <property type="protein sequence ID" value="GIY69643.1"/>
    <property type="molecule type" value="Genomic_DNA"/>
</dbReference>
<accession>A0AAV4VHW7</accession>